<dbReference type="InterPro" id="IPR042099">
    <property type="entry name" value="ANL_N_sf"/>
</dbReference>
<reference evidence="5 6" key="1">
    <citation type="submission" date="2009-11" db="EMBL/GenBank/DDBJ databases">
        <title>Annotation of Allomyces macrogynus ATCC 38327.</title>
        <authorList>
            <consortium name="The Broad Institute Genome Sequencing Platform"/>
            <person name="Russ C."/>
            <person name="Cuomo C."/>
            <person name="Burger G."/>
            <person name="Gray M.W."/>
            <person name="Holland P.W.H."/>
            <person name="King N."/>
            <person name="Lang F.B.F."/>
            <person name="Roger A.J."/>
            <person name="Ruiz-Trillo I."/>
            <person name="Young S.K."/>
            <person name="Zeng Q."/>
            <person name="Gargeya S."/>
            <person name="Fitzgerald M."/>
            <person name="Haas B."/>
            <person name="Abouelleil A."/>
            <person name="Alvarado L."/>
            <person name="Arachchi H.M."/>
            <person name="Berlin A."/>
            <person name="Chapman S.B."/>
            <person name="Gearin G."/>
            <person name="Goldberg J."/>
            <person name="Griggs A."/>
            <person name="Gujja S."/>
            <person name="Hansen M."/>
            <person name="Heiman D."/>
            <person name="Howarth C."/>
            <person name="Larimer J."/>
            <person name="Lui A."/>
            <person name="MacDonald P.J.P."/>
            <person name="McCowen C."/>
            <person name="Montmayeur A."/>
            <person name="Murphy C."/>
            <person name="Neiman D."/>
            <person name="Pearson M."/>
            <person name="Priest M."/>
            <person name="Roberts A."/>
            <person name="Saif S."/>
            <person name="Shea T."/>
            <person name="Sisk P."/>
            <person name="Stolte C."/>
            <person name="Sykes S."/>
            <person name="Wortman J."/>
            <person name="Nusbaum C."/>
            <person name="Birren B."/>
        </authorList>
    </citation>
    <scope>NUCLEOTIDE SEQUENCE [LARGE SCALE GENOMIC DNA]</scope>
    <source>
        <strain evidence="5 6">ATCC 38327</strain>
    </source>
</reference>
<evidence type="ECO:0000313" key="6">
    <source>
        <dbReference type="Proteomes" id="UP000054350"/>
    </source>
</evidence>
<feature type="domain" description="AMP-binding enzyme C-terminal" evidence="4">
    <location>
        <begin position="389"/>
        <end position="471"/>
    </location>
</feature>
<dbReference type="AlphaFoldDB" id="A0A0L0ST54"/>
<dbReference type="Pfam" id="PF13193">
    <property type="entry name" value="AMP-binding_C"/>
    <property type="match status" value="1"/>
</dbReference>
<evidence type="ECO:0000313" key="5">
    <source>
        <dbReference type="EMBL" id="KNE65681.1"/>
    </source>
</evidence>
<feature type="domain" description="AMP-dependent synthetase/ligase" evidence="3">
    <location>
        <begin position="2"/>
        <end position="328"/>
    </location>
</feature>
<dbReference type="OrthoDB" id="10253115at2759"/>
<comment type="similarity">
    <text evidence="1">Belongs to the ATP-dependent AMP-binding enzyme family.</text>
</comment>
<dbReference type="STRING" id="578462.A0A0L0ST54"/>
<dbReference type="eggNOG" id="KOG1176">
    <property type="taxonomic scope" value="Eukaryota"/>
</dbReference>
<dbReference type="PANTHER" id="PTHR24096">
    <property type="entry name" value="LONG-CHAIN-FATTY-ACID--COA LIGASE"/>
    <property type="match status" value="1"/>
</dbReference>
<name>A0A0L0ST54_ALLM3</name>
<keyword evidence="2" id="KW-0436">Ligase</keyword>
<dbReference type="InterPro" id="IPR025110">
    <property type="entry name" value="AMP-bd_C"/>
</dbReference>
<proteinExistence type="inferred from homology"/>
<dbReference type="GO" id="GO:0016405">
    <property type="term" value="F:CoA-ligase activity"/>
    <property type="evidence" value="ECO:0007669"/>
    <property type="project" value="TreeGrafter"/>
</dbReference>
<dbReference type="SUPFAM" id="SSF56801">
    <property type="entry name" value="Acetyl-CoA synthetase-like"/>
    <property type="match status" value="1"/>
</dbReference>
<dbReference type="GO" id="GO:0019748">
    <property type="term" value="P:secondary metabolic process"/>
    <property type="evidence" value="ECO:0007669"/>
    <property type="project" value="TreeGrafter"/>
</dbReference>
<evidence type="ECO:0000259" key="4">
    <source>
        <dbReference type="Pfam" id="PF13193"/>
    </source>
</evidence>
<sequence length="496" mass="52651">MVEFACMFAGFVAVPTVPQLTPHEGKRLLGEAKPHVVIVHSSLYQVISESLRQAKLVPRILFLDEAVSQAAKMHVQLMRDLIVPGQVALPATEAQVCSDDTAFMFFTSGTTGLHKAVQVTHHMILTTMAQMQAHAAAAVSGGTTKGTPAFGAHDVTTVMRSDGITGFFHLSGTFMGMSSAIRGGLVYFFERFDAGDWLDAVQRLKITQSVITPNNLVLLAKDPRVKQYDLSSLELITSIGAALSATTQQRAMDVLGVTIVQGYAASETLGIAMPQWGKSSSGRPGTIGWILPGIDAMILDPETQAPLPIKKTGVTGPGELVVHGPGVISETKGYFGRPAETKAAFITIGGTSYFRMGDLITVDADGCLSVVDRCKEMFSSRGIRAIPSEIEAVILKLPDVLDVVVVAVPVADQQLPCAAVVPRSKSLLDDAKAQLALAKSIVNVVAQTLSAHKHLANVVFMDVVPRNATGKIMRQAARTKVLAQLGLAGEATSIAF</sequence>
<gene>
    <name evidence="5" type="ORF">AMAG_09665</name>
</gene>
<evidence type="ECO:0000256" key="1">
    <source>
        <dbReference type="ARBA" id="ARBA00006432"/>
    </source>
</evidence>
<protein>
    <recommendedName>
        <fullName evidence="7">AMP-dependent synthetase/ligase domain-containing protein</fullName>
    </recommendedName>
</protein>
<organism evidence="5 6">
    <name type="scientific">Allomyces macrogynus (strain ATCC 38327)</name>
    <name type="common">Allomyces javanicus var. macrogynus</name>
    <dbReference type="NCBI Taxonomy" id="578462"/>
    <lineage>
        <taxon>Eukaryota</taxon>
        <taxon>Fungi</taxon>
        <taxon>Fungi incertae sedis</taxon>
        <taxon>Blastocladiomycota</taxon>
        <taxon>Blastocladiomycetes</taxon>
        <taxon>Blastocladiales</taxon>
        <taxon>Blastocladiaceae</taxon>
        <taxon>Allomyces</taxon>
    </lineage>
</organism>
<accession>A0A0L0ST54</accession>
<evidence type="ECO:0000256" key="2">
    <source>
        <dbReference type="ARBA" id="ARBA00022598"/>
    </source>
</evidence>
<dbReference type="PANTHER" id="PTHR24096:SF149">
    <property type="entry name" value="AMP-BINDING DOMAIN-CONTAINING PROTEIN-RELATED"/>
    <property type="match status" value="1"/>
</dbReference>
<reference evidence="6" key="2">
    <citation type="submission" date="2009-11" db="EMBL/GenBank/DDBJ databases">
        <title>The Genome Sequence of Allomyces macrogynus strain ATCC 38327.</title>
        <authorList>
            <consortium name="The Broad Institute Genome Sequencing Platform"/>
            <person name="Russ C."/>
            <person name="Cuomo C."/>
            <person name="Shea T."/>
            <person name="Young S.K."/>
            <person name="Zeng Q."/>
            <person name="Koehrsen M."/>
            <person name="Haas B."/>
            <person name="Borodovsky M."/>
            <person name="Guigo R."/>
            <person name="Alvarado L."/>
            <person name="Berlin A."/>
            <person name="Borenstein D."/>
            <person name="Chen Z."/>
            <person name="Engels R."/>
            <person name="Freedman E."/>
            <person name="Gellesch M."/>
            <person name="Goldberg J."/>
            <person name="Griggs A."/>
            <person name="Gujja S."/>
            <person name="Heiman D."/>
            <person name="Hepburn T."/>
            <person name="Howarth C."/>
            <person name="Jen D."/>
            <person name="Larson L."/>
            <person name="Lewis B."/>
            <person name="Mehta T."/>
            <person name="Park D."/>
            <person name="Pearson M."/>
            <person name="Roberts A."/>
            <person name="Saif S."/>
            <person name="Shenoy N."/>
            <person name="Sisk P."/>
            <person name="Stolte C."/>
            <person name="Sykes S."/>
            <person name="Walk T."/>
            <person name="White J."/>
            <person name="Yandava C."/>
            <person name="Burger G."/>
            <person name="Gray M.W."/>
            <person name="Holland P.W.H."/>
            <person name="King N."/>
            <person name="Lang F.B.F."/>
            <person name="Roger A.J."/>
            <person name="Ruiz-Trillo I."/>
            <person name="Lander E."/>
            <person name="Nusbaum C."/>
        </authorList>
    </citation>
    <scope>NUCLEOTIDE SEQUENCE [LARGE SCALE GENOMIC DNA]</scope>
    <source>
        <strain evidence="6">ATCC 38327</strain>
    </source>
</reference>
<dbReference type="Pfam" id="PF00501">
    <property type="entry name" value="AMP-binding"/>
    <property type="match status" value="1"/>
</dbReference>
<dbReference type="Proteomes" id="UP000054350">
    <property type="component" value="Unassembled WGS sequence"/>
</dbReference>
<dbReference type="EMBL" id="GG745348">
    <property type="protein sequence ID" value="KNE65681.1"/>
    <property type="molecule type" value="Genomic_DNA"/>
</dbReference>
<evidence type="ECO:0008006" key="7">
    <source>
        <dbReference type="Google" id="ProtNLM"/>
    </source>
</evidence>
<dbReference type="Gene3D" id="3.40.50.12780">
    <property type="entry name" value="N-terminal domain of ligase-like"/>
    <property type="match status" value="1"/>
</dbReference>
<keyword evidence="6" id="KW-1185">Reference proteome</keyword>
<dbReference type="VEuPathDB" id="FungiDB:AMAG_09665"/>
<dbReference type="Gene3D" id="3.30.300.30">
    <property type="match status" value="1"/>
</dbReference>
<evidence type="ECO:0000259" key="3">
    <source>
        <dbReference type="Pfam" id="PF00501"/>
    </source>
</evidence>
<dbReference type="InterPro" id="IPR045851">
    <property type="entry name" value="AMP-bd_C_sf"/>
</dbReference>
<dbReference type="OMA" id="IIHEYYG"/>
<dbReference type="InterPro" id="IPR000873">
    <property type="entry name" value="AMP-dep_synth/lig_dom"/>
</dbReference>